<proteinExistence type="predicted"/>
<evidence type="ECO:0000256" key="1">
    <source>
        <dbReference type="SAM" id="SignalP"/>
    </source>
</evidence>
<dbReference type="Pfam" id="PF03995">
    <property type="entry name" value="Inhibitor_I36"/>
    <property type="match status" value="1"/>
</dbReference>
<keyword evidence="1" id="KW-0732">Signal</keyword>
<dbReference type="EMBL" id="JMQI01000021">
    <property type="protein sequence ID" value="KDN22319.1"/>
    <property type="molecule type" value="Genomic_DNA"/>
</dbReference>
<sequence length="125" mass="13806">MMRWFKSLCAGVAMATLAVVAPAGAAQASTDAWWDCPDGWFCAWYSTDGNGAMARFQTGAPDLRQFNLNDHVWSVWNRTGVVWCTYADINYASVSGSPWPVGNWRGNTSVYNRQNTISSLRRGAC</sequence>
<dbReference type="eggNOG" id="ENOG5031Q8P">
    <property type="taxonomic scope" value="Bacteria"/>
</dbReference>
<dbReference type="STRING" id="287986.DV20_10420"/>
<organism evidence="2 3">
    <name type="scientific">Amycolatopsis rifamycinica</name>
    <dbReference type="NCBI Taxonomy" id="287986"/>
    <lineage>
        <taxon>Bacteria</taxon>
        <taxon>Bacillati</taxon>
        <taxon>Actinomycetota</taxon>
        <taxon>Actinomycetes</taxon>
        <taxon>Pseudonocardiales</taxon>
        <taxon>Pseudonocardiaceae</taxon>
        <taxon>Amycolatopsis</taxon>
    </lineage>
</organism>
<feature type="signal peptide" evidence="1">
    <location>
        <begin position="1"/>
        <end position="25"/>
    </location>
</feature>
<protein>
    <recommendedName>
        <fullName evidence="4">Peptidase inhibitor</fullName>
    </recommendedName>
</protein>
<evidence type="ECO:0000313" key="2">
    <source>
        <dbReference type="EMBL" id="KDN22319.1"/>
    </source>
</evidence>
<evidence type="ECO:0000313" key="3">
    <source>
        <dbReference type="Proteomes" id="UP000027345"/>
    </source>
</evidence>
<gene>
    <name evidence="2" type="ORF">DV20_10420</name>
</gene>
<keyword evidence="3" id="KW-1185">Reference proteome</keyword>
<dbReference type="AlphaFoldDB" id="A0A066UDU8"/>
<dbReference type="Proteomes" id="UP000027345">
    <property type="component" value="Unassembled WGS sequence"/>
</dbReference>
<accession>A0A066UDU8</accession>
<reference evidence="2 3" key="1">
    <citation type="submission" date="2014-05" db="EMBL/GenBank/DDBJ databases">
        <title>Draft genome sequence of Amycolatopsis rifamycinica DSM 46095.</title>
        <authorList>
            <person name="Lal R."/>
            <person name="Saxena A."/>
            <person name="Kumari R."/>
            <person name="Mukherjee U."/>
            <person name="Singh P."/>
            <person name="Sangwan N."/>
            <person name="Mahato N.K."/>
        </authorList>
    </citation>
    <scope>NUCLEOTIDE SEQUENCE [LARGE SCALE GENOMIC DNA]</scope>
    <source>
        <strain evidence="2 3">DSM 46095</strain>
    </source>
</reference>
<evidence type="ECO:0008006" key="4">
    <source>
        <dbReference type="Google" id="ProtNLM"/>
    </source>
</evidence>
<feature type="chain" id="PRO_5038784581" description="Peptidase inhibitor" evidence="1">
    <location>
        <begin position="26"/>
        <end position="125"/>
    </location>
</feature>
<dbReference type="Gene3D" id="2.60.20.10">
    <property type="entry name" value="Crystallins"/>
    <property type="match status" value="1"/>
</dbReference>
<comment type="caution">
    <text evidence="2">The sequence shown here is derived from an EMBL/GenBank/DDBJ whole genome shotgun (WGS) entry which is preliminary data.</text>
</comment>
<name>A0A066UDU8_9PSEU</name>